<evidence type="ECO:0000256" key="9">
    <source>
        <dbReference type="ARBA" id="ARBA00048679"/>
    </source>
</evidence>
<reference evidence="13" key="1">
    <citation type="journal article" date="2013" name="Nat. Biotechnol.">
        <title>Draft genome sequence of chickpea (Cicer arietinum) provides a resource for trait improvement.</title>
        <authorList>
            <person name="Varshney R.K."/>
            <person name="Song C."/>
            <person name="Saxena R.K."/>
            <person name="Azam S."/>
            <person name="Yu S."/>
            <person name="Sharpe A.G."/>
            <person name="Cannon S."/>
            <person name="Baek J."/>
            <person name="Rosen B.D."/>
            <person name="Tar'an B."/>
            <person name="Millan T."/>
            <person name="Zhang X."/>
            <person name="Ramsay L.D."/>
            <person name="Iwata A."/>
            <person name="Wang Y."/>
            <person name="Nelson W."/>
            <person name="Farmer A.D."/>
            <person name="Gaur P.M."/>
            <person name="Soderlund C."/>
            <person name="Penmetsa R.V."/>
            <person name="Xu C."/>
            <person name="Bharti A.K."/>
            <person name="He W."/>
            <person name="Winter P."/>
            <person name="Zhao S."/>
            <person name="Hane J.K."/>
            <person name="Carrasquilla-Garcia N."/>
            <person name="Condie J.A."/>
            <person name="Upadhyaya H.D."/>
            <person name="Luo M.C."/>
            <person name="Thudi M."/>
            <person name="Gowda C.L."/>
            <person name="Singh N.P."/>
            <person name="Lichtenzveig J."/>
            <person name="Gali K.K."/>
            <person name="Rubio J."/>
            <person name="Nadarajan N."/>
            <person name="Dolezel J."/>
            <person name="Bansal K.C."/>
            <person name="Xu X."/>
            <person name="Edwards D."/>
            <person name="Zhang G."/>
            <person name="Kahl G."/>
            <person name="Gil J."/>
            <person name="Singh K.B."/>
            <person name="Datta S.K."/>
            <person name="Jackson S.A."/>
            <person name="Wang J."/>
            <person name="Cook D.R."/>
        </authorList>
    </citation>
    <scope>NUCLEOTIDE SEQUENCE [LARGE SCALE GENOMIC DNA]</scope>
    <source>
        <strain evidence="13">cv. CDC Frontier</strain>
    </source>
</reference>
<sequence>MVSMMDQYEIMEQIGRGAFGAAILVNHKSEKKKYVLKKIRLARQTERCRRSAHQEMALIARIKHPYIVEFKEAWVEKGCYVCIVTGYCEGGDVAALMKKSNGVYFPEEKLCKWVTQLLLAVEYLHSNFVLHRDLKCSNIFLTKDQDVRLGDFGLAKTLKADDLTSSVVGTPNYMCPELLADIPYGFKSDIWSLGCCIYEMAAHRPAFKAYDMTGLISKINRSSIGSLPPCYSPSLKTLIKGMLRKNPEHRPTASEILKHPYLQPYVHQYCSSLCPPTASSPEKTISAVHDPQKILTESDNSNCLSSGKGSLMSHERNIAKEVTKGDGKITEVDLASINDDGSDLFMLGGEGNSSSNVNAKTDKQEVRKQTHIEHHSYVRSKQPKTIKNVMMAPKHENVRETSYPMRGNRLKAGGISIQKINTETLSKLPKPESVTGLKPTLEVPTIVPSKATLNSAKRFQGSHTSKHQLPMIESTPKTKPRHNVASPSGPVKQVVAEVRVPVKPKQKTPPSLLKPPSFPGRIRQAGHDMANAENYEGRLSPKKIAQEPNMSHHQLTYGHLPHVSREPFKSFESSTKGMQTDSSNSVSTSVSIQRFELSDFATTFIDLSEPKVHENGSFNHTENVESRSDNSGPAENLSGETSPFTPIFHNTVTNNDSCLINQTTTSAGCEYLDPSAEVTREMKDLPDVSKEIASTNSLKHPLPISEEKSVSEVSPVSLPNNRPDNVDQPKLMCISTGDDKFMVRERALIISTTISSQNVLQEEEGMVLQNPATETTAYGHLPPAFDDIIHVIRHSSYRMGSELPVKESMDMGVTNVDIGKLINIVKDGLEMRNTGTPLSLKSSNFSEAASLKSNTTDNLEIRNLSLKSSISDHPCVEAQDVKIPDSAKYTKYNPPTSEEEIPAKESLDVKSSKQRADALEGLLELSADLLQQNRLEELAVVLKPFGKDKVSPRETAIWLAKSLKGLVVEESGGRN</sequence>
<dbReference type="InterPro" id="IPR008271">
    <property type="entry name" value="Ser/Thr_kinase_AS"/>
</dbReference>
<evidence type="ECO:0000256" key="2">
    <source>
        <dbReference type="ARBA" id="ARBA00012513"/>
    </source>
</evidence>
<dbReference type="PANTHER" id="PTHR43671">
    <property type="entry name" value="SERINE/THREONINE-PROTEIN KINASE NEK"/>
    <property type="match status" value="1"/>
</dbReference>
<dbReference type="InterPro" id="IPR000719">
    <property type="entry name" value="Prot_kinase_dom"/>
</dbReference>
<evidence type="ECO:0000256" key="6">
    <source>
        <dbReference type="ARBA" id="ARBA00022777"/>
    </source>
</evidence>
<name>A0A1S2XG22_CICAR</name>
<evidence type="ECO:0000256" key="8">
    <source>
        <dbReference type="ARBA" id="ARBA00047899"/>
    </source>
</evidence>
<dbReference type="InterPro" id="IPR050660">
    <property type="entry name" value="NEK_Ser/Thr_kinase"/>
</dbReference>
<dbReference type="GO" id="GO:0055028">
    <property type="term" value="C:cortical microtubule"/>
    <property type="evidence" value="ECO:0007669"/>
    <property type="project" value="TreeGrafter"/>
</dbReference>
<evidence type="ECO:0000256" key="3">
    <source>
        <dbReference type="ARBA" id="ARBA00022527"/>
    </source>
</evidence>
<evidence type="ECO:0000259" key="12">
    <source>
        <dbReference type="PROSITE" id="PS50011"/>
    </source>
</evidence>
<keyword evidence="3" id="KW-0723">Serine/threonine-protein kinase</keyword>
<dbReference type="PANTHER" id="PTHR43671:SF98">
    <property type="entry name" value="SERINE_THREONINE-PROTEIN KINASE NEK11"/>
    <property type="match status" value="1"/>
</dbReference>
<comment type="similarity">
    <text evidence="1">Belongs to the protein kinase superfamily. NEK Ser/Thr protein kinase family. NIMA subfamily.</text>
</comment>
<dbReference type="GO" id="GO:0004674">
    <property type="term" value="F:protein serine/threonine kinase activity"/>
    <property type="evidence" value="ECO:0007669"/>
    <property type="project" value="UniProtKB-KW"/>
</dbReference>
<dbReference type="InterPro" id="IPR017441">
    <property type="entry name" value="Protein_kinase_ATP_BS"/>
</dbReference>
<comment type="catalytic activity">
    <reaction evidence="8">
        <text>L-threonyl-[protein] + ATP = O-phospho-L-threonyl-[protein] + ADP + H(+)</text>
        <dbReference type="Rhea" id="RHEA:46608"/>
        <dbReference type="Rhea" id="RHEA-COMP:11060"/>
        <dbReference type="Rhea" id="RHEA-COMP:11605"/>
        <dbReference type="ChEBI" id="CHEBI:15378"/>
        <dbReference type="ChEBI" id="CHEBI:30013"/>
        <dbReference type="ChEBI" id="CHEBI:30616"/>
        <dbReference type="ChEBI" id="CHEBI:61977"/>
        <dbReference type="ChEBI" id="CHEBI:456216"/>
        <dbReference type="EC" id="2.7.11.1"/>
    </reaction>
</comment>
<dbReference type="Gene3D" id="1.10.510.10">
    <property type="entry name" value="Transferase(Phosphotransferase) domain 1"/>
    <property type="match status" value="1"/>
</dbReference>
<feature type="region of interest" description="Disordered" evidence="11">
    <location>
        <begin position="612"/>
        <end position="645"/>
    </location>
</feature>
<dbReference type="eggNOG" id="KOG0589">
    <property type="taxonomic scope" value="Eukaryota"/>
</dbReference>
<dbReference type="RefSeq" id="XP_027187350.1">
    <property type="nucleotide sequence ID" value="XM_027331549.1"/>
</dbReference>
<dbReference type="SMART" id="SM00220">
    <property type="entry name" value="S_TKc"/>
    <property type="match status" value="1"/>
</dbReference>
<feature type="compositionally biased region" description="Polar residues" evidence="11">
    <location>
        <begin position="629"/>
        <end position="645"/>
    </location>
</feature>
<dbReference type="CDD" id="cd08215">
    <property type="entry name" value="STKc_Nek"/>
    <property type="match status" value="1"/>
</dbReference>
<dbReference type="EC" id="2.7.11.1" evidence="2"/>
<dbReference type="PaxDb" id="3827-XP_004487458.1"/>
<feature type="region of interest" description="Disordered" evidence="11">
    <location>
        <begin position="703"/>
        <end position="731"/>
    </location>
</feature>
<dbReference type="Proteomes" id="UP000087171">
    <property type="component" value="Chromosome Ca1"/>
</dbReference>
<keyword evidence="13" id="KW-1185">Reference proteome</keyword>
<keyword evidence="7 10" id="KW-0067">ATP-binding</keyword>
<proteinExistence type="inferred from homology"/>
<dbReference type="AlphaFoldDB" id="A0A1S2XG22"/>
<reference evidence="14 15" key="2">
    <citation type="submission" date="2025-04" db="UniProtKB">
        <authorList>
            <consortium name="RefSeq"/>
        </authorList>
    </citation>
    <scope>IDENTIFICATION</scope>
    <source>
        <tissue evidence="14 15">Etiolated seedlings</tissue>
    </source>
</reference>
<keyword evidence="6 14" id="KW-0418">Kinase</keyword>
<evidence type="ECO:0000256" key="1">
    <source>
        <dbReference type="ARBA" id="ARBA00010886"/>
    </source>
</evidence>
<protein>
    <recommendedName>
        <fullName evidence="2">non-specific serine/threonine protein kinase</fullName>
        <ecNumber evidence="2">2.7.11.1</ecNumber>
    </recommendedName>
</protein>
<evidence type="ECO:0000313" key="13">
    <source>
        <dbReference type="Proteomes" id="UP000087171"/>
    </source>
</evidence>
<evidence type="ECO:0000256" key="5">
    <source>
        <dbReference type="ARBA" id="ARBA00022741"/>
    </source>
</evidence>
<dbReference type="RefSeq" id="XP_004487459.1">
    <property type="nucleotide sequence ID" value="XM_004487402.3"/>
</dbReference>
<dbReference type="GO" id="GO:0007017">
    <property type="term" value="P:microtubule-based process"/>
    <property type="evidence" value="ECO:0007669"/>
    <property type="project" value="TreeGrafter"/>
</dbReference>
<dbReference type="Gene3D" id="3.30.200.20">
    <property type="entry name" value="Phosphorylase Kinase, domain 1"/>
    <property type="match status" value="1"/>
</dbReference>
<dbReference type="PROSITE" id="PS00107">
    <property type="entry name" value="PROTEIN_KINASE_ATP"/>
    <property type="match status" value="1"/>
</dbReference>
<evidence type="ECO:0000256" key="4">
    <source>
        <dbReference type="ARBA" id="ARBA00022679"/>
    </source>
</evidence>
<dbReference type="InterPro" id="IPR011009">
    <property type="entry name" value="Kinase-like_dom_sf"/>
</dbReference>
<dbReference type="FunFam" id="3.30.200.20:FF:000108">
    <property type="entry name" value="Serine/threonine-protein kinase Nek2"/>
    <property type="match status" value="1"/>
</dbReference>
<feature type="binding site" evidence="10">
    <location>
        <position position="37"/>
    </location>
    <ligand>
        <name>ATP</name>
        <dbReference type="ChEBI" id="CHEBI:30616"/>
    </ligand>
</feature>
<gene>
    <name evidence="14 15" type="primary">LOC101494721</name>
</gene>
<keyword evidence="5 10" id="KW-0547">Nucleotide-binding</keyword>
<dbReference type="OrthoDB" id="248923at2759"/>
<evidence type="ECO:0000313" key="15">
    <source>
        <dbReference type="RefSeq" id="XP_027187350.1"/>
    </source>
</evidence>
<organism evidence="13 15">
    <name type="scientific">Cicer arietinum</name>
    <name type="common">Chickpea</name>
    <name type="synonym">Garbanzo</name>
    <dbReference type="NCBI Taxonomy" id="3827"/>
    <lineage>
        <taxon>Eukaryota</taxon>
        <taxon>Viridiplantae</taxon>
        <taxon>Streptophyta</taxon>
        <taxon>Embryophyta</taxon>
        <taxon>Tracheophyta</taxon>
        <taxon>Spermatophyta</taxon>
        <taxon>Magnoliopsida</taxon>
        <taxon>eudicotyledons</taxon>
        <taxon>Gunneridae</taxon>
        <taxon>Pentapetalae</taxon>
        <taxon>rosids</taxon>
        <taxon>fabids</taxon>
        <taxon>Fabales</taxon>
        <taxon>Fabaceae</taxon>
        <taxon>Papilionoideae</taxon>
        <taxon>50 kb inversion clade</taxon>
        <taxon>NPAAA clade</taxon>
        <taxon>Hologalegina</taxon>
        <taxon>IRL clade</taxon>
        <taxon>Cicereae</taxon>
        <taxon>Cicer</taxon>
    </lineage>
</organism>
<dbReference type="KEGG" id="cam:101494721"/>
<evidence type="ECO:0000256" key="11">
    <source>
        <dbReference type="SAM" id="MobiDB-lite"/>
    </source>
</evidence>
<keyword evidence="4" id="KW-0808">Transferase</keyword>
<dbReference type="PROSITE" id="PS00108">
    <property type="entry name" value="PROTEIN_KINASE_ST"/>
    <property type="match status" value="1"/>
</dbReference>
<evidence type="ECO:0000256" key="10">
    <source>
        <dbReference type="PROSITE-ProRule" id="PRU10141"/>
    </source>
</evidence>
<comment type="catalytic activity">
    <reaction evidence="9">
        <text>L-seryl-[protein] + ATP = O-phospho-L-seryl-[protein] + ADP + H(+)</text>
        <dbReference type="Rhea" id="RHEA:17989"/>
        <dbReference type="Rhea" id="RHEA-COMP:9863"/>
        <dbReference type="Rhea" id="RHEA-COMP:11604"/>
        <dbReference type="ChEBI" id="CHEBI:15378"/>
        <dbReference type="ChEBI" id="CHEBI:29999"/>
        <dbReference type="ChEBI" id="CHEBI:30616"/>
        <dbReference type="ChEBI" id="CHEBI:83421"/>
        <dbReference type="ChEBI" id="CHEBI:456216"/>
        <dbReference type="EC" id="2.7.11.1"/>
    </reaction>
</comment>
<dbReference type="GO" id="GO:0005524">
    <property type="term" value="F:ATP binding"/>
    <property type="evidence" value="ECO:0007669"/>
    <property type="project" value="UniProtKB-UniRule"/>
</dbReference>
<accession>A0A1S2XG22</accession>
<dbReference type="PROSITE" id="PS50011">
    <property type="entry name" value="PROTEIN_KINASE_DOM"/>
    <property type="match status" value="1"/>
</dbReference>
<feature type="domain" description="Protein kinase" evidence="12">
    <location>
        <begin position="8"/>
        <end position="262"/>
    </location>
</feature>
<dbReference type="SUPFAM" id="SSF56112">
    <property type="entry name" value="Protein kinase-like (PK-like)"/>
    <property type="match status" value="1"/>
</dbReference>
<dbReference type="GeneID" id="101494721"/>
<dbReference type="Pfam" id="PF00069">
    <property type="entry name" value="Pkinase"/>
    <property type="match status" value="1"/>
</dbReference>
<evidence type="ECO:0000313" key="14">
    <source>
        <dbReference type="RefSeq" id="XP_004487459.1"/>
    </source>
</evidence>
<evidence type="ECO:0000256" key="7">
    <source>
        <dbReference type="ARBA" id="ARBA00022840"/>
    </source>
</evidence>